<name>A0A5C4SE58_9FLAO</name>
<accession>A0A5C4SE58</accession>
<evidence type="ECO:0000256" key="3">
    <source>
        <dbReference type="ARBA" id="ARBA00022801"/>
    </source>
</evidence>
<keyword evidence="2" id="KW-0479">Metal-binding</keyword>
<comment type="similarity">
    <text evidence="1">Belongs to the sulfatase family.</text>
</comment>
<dbReference type="GO" id="GO:0004065">
    <property type="term" value="F:arylsulfatase activity"/>
    <property type="evidence" value="ECO:0007669"/>
    <property type="project" value="TreeGrafter"/>
</dbReference>
<dbReference type="Proteomes" id="UP000308713">
    <property type="component" value="Unassembled WGS sequence"/>
</dbReference>
<evidence type="ECO:0000313" key="6">
    <source>
        <dbReference type="EMBL" id="TNJ41540.1"/>
    </source>
</evidence>
<reference evidence="6 7" key="1">
    <citation type="submission" date="2019-05" db="EMBL/GenBank/DDBJ databases">
        <title>Tamlana fucoidanivorans sp. nov., isolated from the surface of algae collected from Fujian province in China.</title>
        <authorList>
            <person name="Li J."/>
        </authorList>
    </citation>
    <scope>NUCLEOTIDE SEQUENCE [LARGE SCALE GENOMIC DNA]</scope>
    <source>
        <strain evidence="6 7">CW2-9</strain>
    </source>
</reference>
<dbReference type="SUPFAM" id="SSF53649">
    <property type="entry name" value="Alkaline phosphatase-like"/>
    <property type="match status" value="1"/>
</dbReference>
<dbReference type="RefSeq" id="WP_139698736.1">
    <property type="nucleotide sequence ID" value="NZ_CP074074.1"/>
</dbReference>
<dbReference type="PANTHER" id="PTHR42693">
    <property type="entry name" value="ARYLSULFATASE FAMILY MEMBER"/>
    <property type="match status" value="1"/>
</dbReference>
<dbReference type="CDD" id="cd16027">
    <property type="entry name" value="SGSH"/>
    <property type="match status" value="1"/>
</dbReference>
<dbReference type="Pfam" id="PF00884">
    <property type="entry name" value="Sulfatase"/>
    <property type="match status" value="1"/>
</dbReference>
<dbReference type="EMBL" id="VDCS01000018">
    <property type="protein sequence ID" value="TNJ41540.1"/>
    <property type="molecule type" value="Genomic_DNA"/>
</dbReference>
<feature type="domain" description="Sulfatase N-terminal" evidence="5">
    <location>
        <begin position="38"/>
        <end position="321"/>
    </location>
</feature>
<evidence type="ECO:0000313" key="7">
    <source>
        <dbReference type="Proteomes" id="UP000308713"/>
    </source>
</evidence>
<organism evidence="6 7">
    <name type="scientific">Allotamlana fucoidanivorans</name>
    <dbReference type="NCBI Taxonomy" id="2583814"/>
    <lineage>
        <taxon>Bacteria</taxon>
        <taxon>Pseudomonadati</taxon>
        <taxon>Bacteroidota</taxon>
        <taxon>Flavobacteriia</taxon>
        <taxon>Flavobacteriales</taxon>
        <taxon>Flavobacteriaceae</taxon>
        <taxon>Allotamlana</taxon>
    </lineage>
</organism>
<gene>
    <name evidence="6" type="ORF">FGF67_15810</name>
</gene>
<evidence type="ECO:0000256" key="1">
    <source>
        <dbReference type="ARBA" id="ARBA00008779"/>
    </source>
</evidence>
<comment type="caution">
    <text evidence="6">The sequence shown here is derived from an EMBL/GenBank/DDBJ whole genome shotgun (WGS) entry which is preliminary data.</text>
</comment>
<proteinExistence type="inferred from homology"/>
<dbReference type="InterPro" id="IPR050738">
    <property type="entry name" value="Sulfatase"/>
</dbReference>
<dbReference type="AlphaFoldDB" id="A0A5C4SE58"/>
<dbReference type="Gene3D" id="3.40.720.10">
    <property type="entry name" value="Alkaline Phosphatase, subunit A"/>
    <property type="match status" value="1"/>
</dbReference>
<dbReference type="PANTHER" id="PTHR42693:SF53">
    <property type="entry name" value="ENDO-4-O-SULFATASE"/>
    <property type="match status" value="1"/>
</dbReference>
<protein>
    <submittedName>
        <fullName evidence="6">Sulfatase</fullName>
    </submittedName>
</protein>
<keyword evidence="3" id="KW-0378">Hydrolase</keyword>
<dbReference type="InterPro" id="IPR024607">
    <property type="entry name" value="Sulfatase_CS"/>
</dbReference>
<sequence length="511" mass="58387">MLVKKLLYHFSLSFIALIAACQSKKKAPHEAAKTTDKPNIVLIIADDVSWNDIGVYGHPHIKTPNLNRLAQDGMLFTEAFLTTSSCSPSRTSIISGLYPHNTDAEQLSWPLPEGKKTFVQALKANGYWTGLAGKYHLGDPVRNDFNALFEMQWIDAPIGLDRRLVGDGSGCDEWVKLLKERPKDKPFFTWLASFDAHRPFYDDGSCPSVHNENDVQLPPYMPDTDLVKKDFALYYDEIARMDSYIGHVVKELEAQGVAENTVILFIADNGRAFPRDKTTLYDGGIKTPWIVKWPAKIKAGTVNSNLVSSVDIAPTIMSLAGLTPFKEFEGYDFSSMLLDTSKEIRDQIYAEDHFHDFEDYTRAIRTKAYKYVKNFYEDLPNTPSADIIRGRSWQSMLEEYEEGTLNETQLKCFIKPREKEELFDIINDPDELHNIASNVEYAEVLADMRARLKETRSQTKDFLPKRRTPDDFFRETGLPTKYRIRPRPSKAEYMKAAQEGRVLMNPDFKEN</sequence>
<dbReference type="GO" id="GO:0046872">
    <property type="term" value="F:metal ion binding"/>
    <property type="evidence" value="ECO:0007669"/>
    <property type="project" value="UniProtKB-KW"/>
</dbReference>
<keyword evidence="4" id="KW-0106">Calcium</keyword>
<dbReference type="InterPro" id="IPR000917">
    <property type="entry name" value="Sulfatase_N"/>
</dbReference>
<dbReference type="OrthoDB" id="9789742at2"/>
<evidence type="ECO:0000256" key="2">
    <source>
        <dbReference type="ARBA" id="ARBA00022723"/>
    </source>
</evidence>
<keyword evidence="7" id="KW-1185">Reference proteome</keyword>
<dbReference type="InterPro" id="IPR017850">
    <property type="entry name" value="Alkaline_phosphatase_core_sf"/>
</dbReference>
<dbReference type="PROSITE" id="PS51257">
    <property type="entry name" value="PROKAR_LIPOPROTEIN"/>
    <property type="match status" value="1"/>
</dbReference>
<evidence type="ECO:0000256" key="4">
    <source>
        <dbReference type="ARBA" id="ARBA00022837"/>
    </source>
</evidence>
<evidence type="ECO:0000259" key="5">
    <source>
        <dbReference type="Pfam" id="PF00884"/>
    </source>
</evidence>
<dbReference type="PROSITE" id="PS00149">
    <property type="entry name" value="SULFATASE_2"/>
    <property type="match status" value="1"/>
</dbReference>